<evidence type="ECO:0000313" key="4">
    <source>
        <dbReference type="Proteomes" id="UP000055590"/>
    </source>
</evidence>
<evidence type="ECO:0000259" key="1">
    <source>
        <dbReference type="Pfam" id="PF02770"/>
    </source>
</evidence>
<dbReference type="PANTHER" id="PTHR42707">
    <property type="entry name" value="ACYL-COA DEHYDROGENASE"/>
    <property type="match status" value="1"/>
</dbReference>
<dbReference type="RefSeq" id="WP_338062183.1">
    <property type="nucleotide sequence ID" value="NZ_CP012332.1"/>
</dbReference>
<dbReference type="Proteomes" id="UP000055590">
    <property type="component" value="Chromosome"/>
</dbReference>
<name>A0A0K1PBB1_9BACT</name>
<dbReference type="AlphaFoldDB" id="A0A0K1PBB1"/>
<feature type="domain" description="Adaptive response protein AidB N-terminal" evidence="2">
    <location>
        <begin position="12"/>
        <end position="163"/>
    </location>
</feature>
<dbReference type="Pfam" id="PF02770">
    <property type="entry name" value="Acyl-CoA_dh_M"/>
    <property type="match status" value="1"/>
</dbReference>
<dbReference type="Gene3D" id="2.40.110.20">
    <property type="match status" value="1"/>
</dbReference>
<organism evidence="3 4">
    <name type="scientific">Vulgatibacter incomptus</name>
    <dbReference type="NCBI Taxonomy" id="1391653"/>
    <lineage>
        <taxon>Bacteria</taxon>
        <taxon>Pseudomonadati</taxon>
        <taxon>Myxococcota</taxon>
        <taxon>Myxococcia</taxon>
        <taxon>Myxococcales</taxon>
        <taxon>Cystobacterineae</taxon>
        <taxon>Vulgatibacteraceae</taxon>
        <taxon>Vulgatibacter</taxon>
    </lineage>
</organism>
<dbReference type="PATRIC" id="fig|1391653.3.peg.1247"/>
<dbReference type="KEGG" id="vin:AKJ08_1197"/>
<dbReference type="Pfam" id="PF18158">
    <property type="entry name" value="AidB_N"/>
    <property type="match status" value="1"/>
</dbReference>
<dbReference type="STRING" id="1391653.AKJ08_1197"/>
<gene>
    <name evidence="3" type="ORF">AKJ08_1197</name>
</gene>
<dbReference type="GO" id="GO:0003995">
    <property type="term" value="F:acyl-CoA dehydrogenase activity"/>
    <property type="evidence" value="ECO:0007669"/>
    <property type="project" value="TreeGrafter"/>
</dbReference>
<evidence type="ECO:0000259" key="2">
    <source>
        <dbReference type="Pfam" id="PF18158"/>
    </source>
</evidence>
<dbReference type="PANTHER" id="PTHR42707:SF2">
    <property type="entry name" value="ACD11 DEHYDROGENASE"/>
    <property type="match status" value="1"/>
</dbReference>
<dbReference type="InterPro" id="IPR052904">
    <property type="entry name" value="Acyl-CoA_dehydrogenase-like"/>
</dbReference>
<accession>A0A0K1PBB1</accession>
<evidence type="ECO:0000313" key="3">
    <source>
        <dbReference type="EMBL" id="AKU90810.1"/>
    </source>
</evidence>
<dbReference type="InterPro" id="IPR006091">
    <property type="entry name" value="Acyl-CoA_Oxase/DH_mid-dom"/>
</dbReference>
<dbReference type="SUPFAM" id="SSF56645">
    <property type="entry name" value="Acyl-CoA dehydrogenase NM domain-like"/>
    <property type="match status" value="1"/>
</dbReference>
<feature type="domain" description="Acyl-CoA oxidase/dehydrogenase middle" evidence="1">
    <location>
        <begin position="170"/>
        <end position="231"/>
    </location>
</feature>
<dbReference type="EMBL" id="CP012332">
    <property type="protein sequence ID" value="AKU90810.1"/>
    <property type="molecule type" value="Genomic_DNA"/>
</dbReference>
<sequence>MAFFQTPPELGNQFLDDWVLRTYLERTLPAEVRAEIEPELLEMGELAGGDLFRLSLADRLSEPRLVQWDPWGNRIDRIELTPLWKRAARIAAERGLVATAYERRHGEWSRIHQQALVYLFEPSTEVYTCPLAMTDGAAKTLTVHRNQALLDRALPRLTSRDADRMWTSGQWMTERTGGSDVAISETLARRSPEGFRLHGTKWFTSATTSQMALALARPEGNPPGGAGLALFSIWSSGTRAEP</sequence>
<dbReference type="InterPro" id="IPR041504">
    <property type="entry name" value="AidB_N"/>
</dbReference>
<protein>
    <submittedName>
        <fullName evidence="3">Putative acyl-CoA dehydrogenase</fullName>
    </submittedName>
</protein>
<dbReference type="InterPro" id="IPR009100">
    <property type="entry name" value="AcylCoA_DH/oxidase_NM_dom_sf"/>
</dbReference>
<dbReference type="Gene3D" id="6.10.250.600">
    <property type="match status" value="1"/>
</dbReference>
<keyword evidence="4" id="KW-1185">Reference proteome</keyword>
<reference evidence="3 4" key="1">
    <citation type="submission" date="2015-08" db="EMBL/GenBank/DDBJ databases">
        <authorList>
            <person name="Babu N.S."/>
            <person name="Beckwith C.J."/>
            <person name="Beseler K.G."/>
            <person name="Brison A."/>
            <person name="Carone J.V."/>
            <person name="Caskin T.P."/>
            <person name="Diamond M."/>
            <person name="Durham M.E."/>
            <person name="Foxe J.M."/>
            <person name="Go M."/>
            <person name="Henderson B.A."/>
            <person name="Jones I.B."/>
            <person name="McGettigan J.A."/>
            <person name="Micheletti S.J."/>
            <person name="Nasrallah M.E."/>
            <person name="Ortiz D."/>
            <person name="Piller C.R."/>
            <person name="Privatt S.R."/>
            <person name="Schneider S.L."/>
            <person name="Sharp S."/>
            <person name="Smith T.C."/>
            <person name="Stanton J.D."/>
            <person name="Ullery H.E."/>
            <person name="Wilson R.J."/>
            <person name="Serrano M.G."/>
            <person name="Buck G."/>
            <person name="Lee V."/>
            <person name="Wang Y."/>
            <person name="Carvalho R."/>
            <person name="Voegtly L."/>
            <person name="Shi R."/>
            <person name="Duckworth R."/>
            <person name="Johnson A."/>
            <person name="Loviza R."/>
            <person name="Walstead R."/>
            <person name="Shah Z."/>
            <person name="Kiflezghi M."/>
            <person name="Wade K."/>
            <person name="Ball S.L."/>
            <person name="Bradley K.W."/>
            <person name="Asai D.J."/>
            <person name="Bowman C.A."/>
            <person name="Russell D.A."/>
            <person name="Pope W.H."/>
            <person name="Jacobs-Sera D."/>
            <person name="Hendrix R.W."/>
            <person name="Hatfull G.F."/>
        </authorList>
    </citation>
    <scope>NUCLEOTIDE SEQUENCE [LARGE SCALE GENOMIC DNA]</scope>
    <source>
        <strain evidence="3 4">DSM 27710</strain>
    </source>
</reference>
<proteinExistence type="predicted"/>